<comment type="caution">
    <text evidence="3">The sequence shown here is derived from an EMBL/GenBank/DDBJ whole genome shotgun (WGS) entry which is preliminary data.</text>
</comment>
<dbReference type="InterPro" id="IPR035986">
    <property type="entry name" value="PKD_dom_sf"/>
</dbReference>
<protein>
    <submittedName>
        <fullName evidence="3">Uncharacterized protein</fullName>
    </submittedName>
</protein>
<keyword evidence="2" id="KW-0732">Signal</keyword>
<accession>A0AAP2D9M8</accession>
<sequence>MKKVSWFFCLSMLACAMLFPSCQDDEKSPARPGDVRFAIRPQPGKDGSTTGRKASALPSGAKLYVTVVNAAGDVVFDLKEVTLITLGESVVSQPLSLAPGNYTLTEFIVADSQVSYATPKQGSSLAQWVDDPLPVPFTVYDEDVTELGVEVLPVADGYTPEDFGYASFNITVAPFPYFKLSVFKPEGETLVLASVHAYIVDGTDTIYSQQLPAGTNDIAFVGNQERPYELVLVQPGYRKQVVPFVLQELIPSLSGGPLTVTLEQAFTFVTRWGNDFAFRLQGPADNLFIDWGDGNVVPVADIRDITNRLTHAYGREGQFFVSVYGSDLSSVSGVEYYYDDGALRSLTLDYLPALQLFALSFADSPQVIDFSHNPHIASIHMAYSDVRSFVLPEAPPLFAVDLVAQVGFSPASMDEVIHAAYVNAVTTGAHGGWLYLSDTPYSTWGFIAWPSPQSFQELRALRDTYGWEIWPTSIDE</sequence>
<evidence type="ECO:0000256" key="1">
    <source>
        <dbReference type="SAM" id="MobiDB-lite"/>
    </source>
</evidence>
<feature type="signal peptide" evidence="2">
    <location>
        <begin position="1"/>
        <end position="24"/>
    </location>
</feature>
<reference evidence="3 4" key="1">
    <citation type="submission" date="2021-05" db="EMBL/GenBank/DDBJ databases">
        <title>A Polyphasic approach of four new species of the genus Ohtaekwangia: Ohtaekwangia histidinii sp. nov., Ohtaekwangia cretensis sp. nov., Ohtaekwangia indiensis sp. nov., Ohtaekwangia reichenbachii sp. nov. from diverse environment.</title>
        <authorList>
            <person name="Octaviana S."/>
        </authorList>
    </citation>
    <scope>NUCLEOTIDE SEQUENCE [LARGE SCALE GENOMIC DNA]</scope>
    <source>
        <strain evidence="3 4">PWU37</strain>
    </source>
</reference>
<dbReference type="EMBL" id="JAHESC010000012">
    <property type="protein sequence ID" value="MBT1686981.1"/>
    <property type="molecule type" value="Genomic_DNA"/>
</dbReference>
<keyword evidence="4" id="KW-1185">Reference proteome</keyword>
<dbReference type="AlphaFoldDB" id="A0AAP2D9M8"/>
<dbReference type="SUPFAM" id="SSF49299">
    <property type="entry name" value="PKD domain"/>
    <property type="match status" value="1"/>
</dbReference>
<dbReference type="PROSITE" id="PS51257">
    <property type="entry name" value="PROKAR_LIPOPROTEIN"/>
    <property type="match status" value="1"/>
</dbReference>
<dbReference type="RefSeq" id="WP_254090214.1">
    <property type="nucleotide sequence ID" value="NZ_JAHESC010000012.1"/>
</dbReference>
<proteinExistence type="predicted"/>
<name>A0AAP2D9M8_9BACT</name>
<feature type="chain" id="PRO_5042828694" evidence="2">
    <location>
        <begin position="25"/>
        <end position="476"/>
    </location>
</feature>
<evidence type="ECO:0000256" key="2">
    <source>
        <dbReference type="SAM" id="SignalP"/>
    </source>
</evidence>
<organism evidence="3 4">
    <name type="scientific">Dawidia soli</name>
    <dbReference type="NCBI Taxonomy" id="2782352"/>
    <lineage>
        <taxon>Bacteria</taxon>
        <taxon>Pseudomonadati</taxon>
        <taxon>Bacteroidota</taxon>
        <taxon>Cytophagia</taxon>
        <taxon>Cytophagales</taxon>
        <taxon>Chryseotaleaceae</taxon>
        <taxon>Dawidia</taxon>
    </lineage>
</organism>
<gene>
    <name evidence="3" type="ORF">KK078_10455</name>
</gene>
<evidence type="ECO:0000313" key="3">
    <source>
        <dbReference type="EMBL" id="MBT1686981.1"/>
    </source>
</evidence>
<feature type="region of interest" description="Disordered" evidence="1">
    <location>
        <begin position="30"/>
        <end position="53"/>
    </location>
</feature>
<evidence type="ECO:0000313" key="4">
    <source>
        <dbReference type="Proteomes" id="UP001319180"/>
    </source>
</evidence>
<dbReference type="Proteomes" id="UP001319180">
    <property type="component" value="Unassembled WGS sequence"/>
</dbReference>